<dbReference type="OrthoDB" id="115585at2759"/>
<proteinExistence type="predicted"/>
<feature type="region of interest" description="Disordered" evidence="1">
    <location>
        <begin position="639"/>
        <end position="681"/>
    </location>
</feature>
<dbReference type="InterPro" id="IPR011990">
    <property type="entry name" value="TPR-like_helical_dom_sf"/>
</dbReference>
<evidence type="ECO:0000256" key="1">
    <source>
        <dbReference type="SAM" id="MobiDB-lite"/>
    </source>
</evidence>
<feature type="compositionally biased region" description="Acidic residues" evidence="1">
    <location>
        <begin position="649"/>
        <end position="667"/>
    </location>
</feature>
<dbReference type="Gene3D" id="1.25.40.10">
    <property type="entry name" value="Tetratricopeptide repeat domain"/>
    <property type="match status" value="1"/>
</dbReference>
<organism evidence="2 3">
    <name type="scientific">Phytophthora nicotianae P1976</name>
    <dbReference type="NCBI Taxonomy" id="1317066"/>
    <lineage>
        <taxon>Eukaryota</taxon>
        <taxon>Sar</taxon>
        <taxon>Stramenopiles</taxon>
        <taxon>Oomycota</taxon>
        <taxon>Peronosporomycetes</taxon>
        <taxon>Peronosporales</taxon>
        <taxon>Peronosporaceae</taxon>
        <taxon>Phytophthora</taxon>
    </lineage>
</organism>
<name>A0A081A395_PHYNI</name>
<dbReference type="Proteomes" id="UP000028582">
    <property type="component" value="Unassembled WGS sequence"/>
</dbReference>
<dbReference type="SUPFAM" id="SSF48452">
    <property type="entry name" value="TPR-like"/>
    <property type="match status" value="1"/>
</dbReference>
<evidence type="ECO:0000313" key="2">
    <source>
        <dbReference type="EMBL" id="ETO73356.1"/>
    </source>
</evidence>
<protein>
    <submittedName>
        <fullName evidence="2">Uncharacterized protein</fullName>
    </submittedName>
</protein>
<evidence type="ECO:0000313" key="3">
    <source>
        <dbReference type="Proteomes" id="UP000028582"/>
    </source>
</evidence>
<feature type="region of interest" description="Disordered" evidence="1">
    <location>
        <begin position="262"/>
        <end position="291"/>
    </location>
</feature>
<dbReference type="EMBL" id="ANJA01001915">
    <property type="protein sequence ID" value="ETO73356.1"/>
    <property type="molecule type" value="Genomic_DNA"/>
</dbReference>
<accession>A0A081A395</accession>
<dbReference type="AlphaFoldDB" id="A0A081A395"/>
<reference evidence="2 3" key="1">
    <citation type="submission" date="2013-11" db="EMBL/GenBank/DDBJ databases">
        <title>The Genome Sequence of Phytophthora parasitica P1976.</title>
        <authorList>
            <consortium name="The Broad Institute Genomics Platform"/>
            <person name="Russ C."/>
            <person name="Tyler B."/>
            <person name="Panabieres F."/>
            <person name="Shan W."/>
            <person name="Tripathy S."/>
            <person name="Grunwald N."/>
            <person name="Machado M."/>
            <person name="Johnson C.S."/>
            <person name="Walker B."/>
            <person name="Young S."/>
            <person name="Zeng Q."/>
            <person name="Gargeya S."/>
            <person name="Fitzgerald M."/>
            <person name="Haas B."/>
            <person name="Abouelleil A."/>
            <person name="Allen A.W."/>
            <person name="Alvarado L."/>
            <person name="Arachchi H.M."/>
            <person name="Berlin A.M."/>
            <person name="Chapman S.B."/>
            <person name="Gainer-Dewar J."/>
            <person name="Goldberg J."/>
            <person name="Griggs A."/>
            <person name="Gujja S."/>
            <person name="Hansen M."/>
            <person name="Howarth C."/>
            <person name="Imamovic A."/>
            <person name="Ireland A."/>
            <person name="Larimer J."/>
            <person name="McCowan C."/>
            <person name="Murphy C."/>
            <person name="Pearson M."/>
            <person name="Poon T.W."/>
            <person name="Priest M."/>
            <person name="Roberts A."/>
            <person name="Saif S."/>
            <person name="Shea T."/>
            <person name="Sisk P."/>
            <person name="Sykes S."/>
            <person name="Wortman J."/>
            <person name="Nusbaum C."/>
            <person name="Birren B."/>
        </authorList>
    </citation>
    <scope>NUCLEOTIDE SEQUENCE [LARGE SCALE GENOMIC DNA]</scope>
    <source>
        <strain evidence="2 3">P1976</strain>
    </source>
</reference>
<comment type="caution">
    <text evidence="2">The sequence shown here is derived from an EMBL/GenBank/DDBJ whole genome shotgun (WGS) entry which is preliminary data.</text>
</comment>
<gene>
    <name evidence="2" type="ORF">F444_10704</name>
</gene>
<sequence>MTKTILRADTPTDVSATNSIFEILFKHKEDHDNPQEEEDPCISKEKEPQRQLLVPTKQPTVKEPEHQLFVPVKQPTLLADLHLLQQLTQQLQAATLNTASNNHDDDNTSSMNTRSTEIMATLYCRRAAALLAFVDYDASSSIPLDLLASSPSASTSKDEANQPAPMLEAVRQALQDSQAAAALTSNNATLAEAHLLSAYCSRSLGELSHARVFTALAATALPSSTTITNLAEQLDVEARAGVANLLPKLRMTSATLSTLATSSAATTLSQNEEEENNNDHTEQNISSPTSQMPTLPIEQSSFWIQVATHFQVLEEAALSSWLVKLERLMHLNVHHCCAQPSETIKLDAALQATLATLARLLQSSAACSTLGLNMTDDEAARTLEKLQQAAASSPQTVVQNRTARKWIVQTWAPAVRRVVVSASKSPLIDLSGDVLLMLSRLLHASGSWRQCTAMAHSLAYTEMSYDLAKLFRGNFTDPTAWTRLEMQCAEAYATAQLQRSAGQNEARKIFQETLQAALQVGDQEYELRSRLHVARTLRLKNEPEIAHAELVQLLERSRALKDVHFEAIAEYELGENFVRQQNIEAALDHFQAAQALCNRTANCANSWRSSSIQQAIDFYARLRPTVRRGAMRCSVSSLLRPVNDKEKDNDESEAQENEENDKQEEEENQRPQRRQAFCRKETSLQPRSLMSMLLNSTETNALYGPKPKRTTSWRDTVYATTWPGGCIAEEVTQ</sequence>
<feature type="region of interest" description="Disordered" evidence="1">
    <location>
        <begin position="27"/>
        <end position="46"/>
    </location>
</feature>